<accession>A0A1E8WZP4</accession>
<dbReference type="EMBL" id="WPTS01000017">
    <property type="protein sequence ID" value="MVK33994.1"/>
    <property type="molecule type" value="Genomic_DNA"/>
</dbReference>
<dbReference type="Proteomes" id="UP000547874">
    <property type="component" value="Unassembled WGS sequence"/>
</dbReference>
<accession>A0A2C9TIQ6</accession>
<dbReference type="RefSeq" id="WP_001791812.1">
    <property type="nucleotide sequence ID" value="NC_021670.1"/>
</dbReference>
<dbReference type="EMBL" id="JAANEC010000001">
    <property type="protein sequence ID" value="NUY10952.1"/>
    <property type="molecule type" value="Genomic_DNA"/>
</dbReference>
<dbReference type="EMBL" id="JAAFLG010000060">
    <property type="protein sequence ID" value="NDP57675.1"/>
    <property type="molecule type" value="Genomic_DNA"/>
</dbReference>
<evidence type="ECO:0000313" key="13">
    <source>
        <dbReference type="Proteomes" id="UP000293434"/>
    </source>
</evidence>
<dbReference type="EMBL" id="WPXC01000008">
    <property type="protein sequence ID" value="MVM09840.1"/>
    <property type="molecule type" value="Genomic_DNA"/>
</dbReference>
<dbReference type="AlphaFoldDB" id="A0A2C9TIQ6"/>
<evidence type="ECO:0000313" key="10">
    <source>
        <dbReference type="EMBL" id="RZH95435.1"/>
    </source>
</evidence>
<organism evidence="2">
    <name type="scientific">Staphylococcus aureus</name>
    <dbReference type="NCBI Taxonomy" id="1280"/>
    <lineage>
        <taxon>Bacteria</taxon>
        <taxon>Bacillati</taxon>
        <taxon>Bacillota</taxon>
        <taxon>Bacilli</taxon>
        <taxon>Bacillales</taxon>
        <taxon>Staphylococcaceae</taxon>
        <taxon>Staphylococcus</taxon>
    </lineage>
</organism>
<reference evidence="5" key="10">
    <citation type="submission" date="2023-08" db="EMBL/GenBank/DDBJ databases">
        <authorList>
            <person name="Zhao H."/>
            <person name="Wang X."/>
        </authorList>
    </citation>
    <scope>NUCLEOTIDE SEQUENCE</scope>
    <source>
        <strain evidence="5">NC-4</strain>
    </source>
</reference>
<dbReference type="Proteomes" id="UP000478867">
    <property type="component" value="Unassembled WGS sequence"/>
</dbReference>
<dbReference type="EMBL" id="LALJ01000044">
    <property type="protein sequence ID" value="KMR35317.1"/>
    <property type="molecule type" value="Genomic_DNA"/>
</dbReference>
<evidence type="ECO:0000313" key="3">
    <source>
        <dbReference type="EMBL" id="KMR58323.1"/>
    </source>
</evidence>
<dbReference type="EMBL" id="RQTF01000227">
    <property type="protein sequence ID" value="RZI06208.1"/>
    <property type="molecule type" value="Genomic_DNA"/>
</dbReference>
<reference evidence="16 17" key="6">
    <citation type="submission" date="2019-11" db="EMBL/GenBank/DDBJ databases">
        <title>Implementation of targeted gown and glove precautions to prevent Staphylococcus aureus acquisition in community-based nursing homes.</title>
        <authorList>
            <person name="Stine O.C."/>
        </authorList>
    </citation>
    <scope>NUCLEOTIDE SEQUENCE [LARGE SCALE GENOMIC DNA]</scope>
    <source>
        <strain evidence="7 17">S_1081.LBCF.DN</strain>
        <strain evidence="6 16">S_2062.LAUP.DI</strain>
    </source>
</reference>
<dbReference type="EMBL" id="CP023391">
    <property type="protein sequence ID" value="ATC70576.1"/>
    <property type="molecule type" value="Genomic_DNA"/>
</dbReference>
<dbReference type="Proteomes" id="UP000217245">
    <property type="component" value="Chromosome"/>
</dbReference>
<dbReference type="EMBL" id="RQTC01000025">
    <property type="protein sequence ID" value="RZH95435.1"/>
    <property type="molecule type" value="Genomic_DNA"/>
</dbReference>
<evidence type="ECO:0000313" key="6">
    <source>
        <dbReference type="EMBL" id="MVK33994.1"/>
    </source>
</evidence>
<reference evidence="13 14" key="5">
    <citation type="submission" date="2018-11" db="EMBL/GenBank/DDBJ databases">
        <title>Genomic profiling of Staphylococcus species from a Poultry farm system in KwaZulu-Natal, South Africa.</title>
        <authorList>
            <person name="Amoako D.G."/>
            <person name="Somboro A.M."/>
            <person name="Abia A.L.K."/>
            <person name="Bester L.A."/>
            <person name="Essack S.Y."/>
        </authorList>
    </citation>
    <scope>NUCLEOTIDE SEQUENCE [LARGE SCALE GENOMIC DNA]</scope>
    <source>
        <strain evidence="11 14">SA12</strain>
        <strain evidence="10 13">SA9</strain>
    </source>
</reference>
<sequence length="32" mass="3746">MNWIIELDLWLWCVGAINLINAVNDYANEILL</sequence>
<evidence type="ECO:0000313" key="4">
    <source>
        <dbReference type="EMBL" id="KSA77863.1"/>
    </source>
</evidence>
<evidence type="ECO:0000313" key="11">
    <source>
        <dbReference type="EMBL" id="RZI06208.1"/>
    </source>
</evidence>
<dbReference type="Proteomes" id="UP000294017">
    <property type="component" value="Unassembled WGS sequence"/>
</dbReference>
<evidence type="ECO:0000313" key="12">
    <source>
        <dbReference type="Proteomes" id="UP000217245"/>
    </source>
</evidence>
<reference evidence="8 15" key="8">
    <citation type="submission" date="2020-01" db="EMBL/GenBank/DDBJ databases">
        <title>Analysis of Virulence and Antimicrobial Resistance Gene Carriage in Staphylococcus aureus Infections in Equids Using Whole Genome Sequencing.</title>
        <authorList>
            <person name="Little S.V."/>
            <person name="Hillhouse A.E."/>
            <person name="Cohen N.D."/>
            <person name="Lawhon S.D."/>
            <person name="Bryan L.K."/>
        </authorList>
    </citation>
    <scope>NUCLEOTIDE SEQUENCE [LARGE SCALE GENOMIC DNA]</scope>
    <source>
        <strain evidence="8 15">61-017</strain>
    </source>
</reference>
<evidence type="ECO:0000313" key="5">
    <source>
        <dbReference type="EMBL" id="MCE3363305.1"/>
    </source>
</evidence>
<evidence type="ECO:0000313" key="9">
    <source>
        <dbReference type="EMBL" id="NUY10952.1"/>
    </source>
</evidence>
<evidence type="ECO:0000313" key="1">
    <source>
        <dbReference type="EMBL" id="ATC70576.1"/>
    </source>
</evidence>
<protein>
    <submittedName>
        <fullName evidence="2">Uncharacterized protein</fullName>
    </submittedName>
</protein>
<dbReference type="EMBL" id="LFVP01000012">
    <property type="protein sequence ID" value="KSA77863.1"/>
    <property type="molecule type" value="Genomic_DNA"/>
</dbReference>
<dbReference type="Proteomes" id="UP000052129">
    <property type="component" value="Unassembled WGS sequence"/>
</dbReference>
<dbReference type="Proteomes" id="UP001200271">
    <property type="component" value="Unassembled WGS sequence"/>
</dbReference>
<reference evidence="5" key="9">
    <citation type="journal article" date="2021" name="Front Med (Lausanne)">
        <title>The Prevalence and Determinants of Fusidic Acid Resistance Among Methicillin-Resistant Staphylococcus aureus Clinical Isolates in China.</title>
        <authorList>
            <person name="Zhao H."/>
            <person name="Wang X."/>
            <person name="Wang B."/>
            <person name="Xu Y."/>
            <person name="Rao L."/>
            <person name="Wan B."/>
            <person name="Guo Y."/>
            <person name="Wu X."/>
            <person name="Yu J."/>
            <person name="Chen L."/>
            <person name="Li M."/>
            <person name="Yu F."/>
        </authorList>
    </citation>
    <scope>NUCLEOTIDE SEQUENCE</scope>
    <source>
        <strain evidence="5">NC-4</strain>
    </source>
</reference>
<gene>
    <name evidence="4" type="ORF">ACR79_13270</name>
    <name evidence="1" type="ORF">CNH36_02570</name>
    <name evidence="10" type="ORF">EIG94_02555</name>
    <name evidence="11" type="ORF">EIH03_11400</name>
    <name evidence="3" type="ORF">EP54_01490</name>
    <name evidence="2" type="ORF">EQ90_13240</name>
    <name evidence="6" type="ORF">GO814_02460</name>
    <name evidence="7" type="ORF">GO942_03945</name>
    <name evidence="9" type="ORF">GQX37_00010</name>
    <name evidence="8" type="ORF">GZ130_13965</name>
    <name evidence="5" type="ORF">LB359_13380</name>
</gene>
<evidence type="ECO:0000313" key="17">
    <source>
        <dbReference type="Proteomes" id="UP000478867"/>
    </source>
</evidence>
<dbReference type="Proteomes" id="UP000471199">
    <property type="component" value="Unassembled WGS sequence"/>
</dbReference>
<reference evidence="9 18" key="7">
    <citation type="journal article" date="2020" name="J. Antimicrob. Chemother.">
        <title>Detection of heterogeneous vancomycin intermediate resistance in MRSA isolates from Latin America.</title>
        <authorList>
            <person name="Castro B.E."/>
            <person name="Berrio M."/>
            <person name="Vargas M.L."/>
            <person name="Carvajal L.P."/>
            <person name="Millan L.V."/>
            <person name="Rios R."/>
            <person name="Hernandez A.K."/>
            <person name="Rincon S."/>
            <person name="Cubides P."/>
            <person name="Forero E."/>
            <person name="Dinh A."/>
            <person name="Seas C."/>
            <person name="Munita J.M."/>
            <person name="Arias C.A."/>
            <person name="Reyes J."/>
            <person name="Diaz L."/>
        </authorList>
    </citation>
    <scope>NUCLEOTIDE SEQUENCE [LARGE SCALE GENOMIC DNA]</scope>
    <source>
        <strain evidence="9 18">UE1097</strain>
    </source>
</reference>
<evidence type="ECO:0000313" key="15">
    <source>
        <dbReference type="Proteomes" id="UP000466646"/>
    </source>
</evidence>
<reference evidence="4" key="3">
    <citation type="journal article" date="2016" name="J. Infect. Dis.">
        <title>Comparative Genomics of Community-Associated Methicillin-Resistant Staphylococcus aureus Shows the Emergence of Clone ST8-USA300 in Geneva, Switzerland.</title>
        <authorList>
            <person name="Von Dach E."/>
            <person name="Diene S.M."/>
            <person name="Fankhauser C."/>
            <person name="Schrenzel J."/>
            <person name="Harbarth S."/>
            <person name="Francois P."/>
        </authorList>
    </citation>
    <scope>NUCLEOTIDE SEQUENCE</scope>
    <source>
        <strain evidence="4">MRSA_S26</strain>
    </source>
</reference>
<dbReference type="Proteomes" id="UP000466646">
    <property type="component" value="Unassembled WGS sequence"/>
</dbReference>
<evidence type="ECO:0000313" key="14">
    <source>
        <dbReference type="Proteomes" id="UP000294017"/>
    </source>
</evidence>
<evidence type="ECO:0000313" key="2">
    <source>
        <dbReference type="EMBL" id="KMR35317.1"/>
    </source>
</evidence>
<dbReference type="EMBL" id="LALQ01000004">
    <property type="protein sequence ID" value="KMR58323.1"/>
    <property type="molecule type" value="Genomic_DNA"/>
</dbReference>
<dbReference type="Proteomes" id="UP000293434">
    <property type="component" value="Unassembled WGS sequence"/>
</dbReference>
<evidence type="ECO:0000313" key="8">
    <source>
        <dbReference type="EMBL" id="NDP57675.1"/>
    </source>
</evidence>
<dbReference type="EMBL" id="JAIUEN010000141">
    <property type="protein sequence ID" value="MCE3363305.1"/>
    <property type="molecule type" value="Genomic_DNA"/>
</dbReference>
<reference evidence="2" key="1">
    <citation type="journal article" date="2015" name="J. Infect. Dis.">
        <title>Parallel Epidemics of Community-Associated Methicillin-Resistant Staphylococcus aureus USA300 Infection in North and South America.</title>
        <authorList>
            <person name="Planet P.J."/>
            <person name="Diaz L."/>
            <person name="Kolokotronis S.O."/>
            <person name="Narechania A."/>
            <person name="Reyes J."/>
            <person name="Xing G."/>
            <person name="Rincon S."/>
            <person name="Smith H."/>
            <person name="Panesso D."/>
            <person name="Ryan C."/>
            <person name="Smith D.P."/>
            <person name="Guzman M."/>
            <person name="Zurita J."/>
            <person name="Sebra R."/>
            <person name="Deikus G."/>
            <person name="Nolan R.L."/>
            <person name="Tenover F.C."/>
            <person name="Weinstock G.M."/>
            <person name="Robinson D.A."/>
            <person name="Arias C.A."/>
        </authorList>
    </citation>
    <scope>NUCLEOTIDE SEQUENCE</scope>
    <source>
        <strain evidence="2">CA15</strain>
        <strain evidence="3">M121</strain>
    </source>
</reference>
<evidence type="ECO:0000313" key="16">
    <source>
        <dbReference type="Proteomes" id="UP000471199"/>
    </source>
</evidence>
<proteinExistence type="predicted"/>
<name>A0A2C9TIQ6_STAAU</name>
<evidence type="ECO:0000313" key="18">
    <source>
        <dbReference type="Proteomes" id="UP000547874"/>
    </source>
</evidence>
<evidence type="ECO:0000313" key="7">
    <source>
        <dbReference type="EMBL" id="MVM09840.1"/>
    </source>
</evidence>
<reference evidence="1 12" key="4">
    <citation type="submission" date="2017-09" db="EMBL/GenBank/DDBJ databases">
        <title>A single nucleotide polymorphism in the Staphylococcus aureus virulence regulator SaeR abolishes pathogenesis.</title>
        <authorList>
            <person name="Copin R.J."/>
            <person name="Sause W."/>
            <person name="Shopsin B."/>
            <person name="Torres V.J."/>
        </authorList>
    </citation>
    <scope>NUCLEOTIDE SEQUENCE [LARGE SCALE GENOMIC DNA]</scope>
    <source>
        <strain evidence="12">Newman</strain>
        <strain evidence="1">Newman_D2C</strain>
    </source>
</reference>
<reference evidence="4" key="2">
    <citation type="submission" date="2015-06" db="EMBL/GenBank/DDBJ databases">
        <authorList>
            <person name="Diene S.M."/>
            <person name="Von Dach E."/>
            <person name="Fankhauser C."/>
            <person name="Schrenzel J."/>
            <person name="Harbarth S."/>
            <person name="Francois P."/>
        </authorList>
    </citation>
    <scope>NUCLEOTIDE SEQUENCE</scope>
    <source>
        <strain evidence="4">MRSA_S26</strain>
    </source>
</reference>